<evidence type="ECO:0000313" key="2">
    <source>
        <dbReference type="Proteomes" id="UP000095759"/>
    </source>
</evidence>
<organism evidence="1 2">
    <name type="scientific">Streptomyces agglomeratus</name>
    <dbReference type="NCBI Taxonomy" id="285458"/>
    <lineage>
        <taxon>Bacteria</taxon>
        <taxon>Bacillati</taxon>
        <taxon>Actinomycetota</taxon>
        <taxon>Actinomycetes</taxon>
        <taxon>Kitasatosporales</taxon>
        <taxon>Streptomycetaceae</taxon>
        <taxon>Streptomyces</taxon>
    </lineage>
</organism>
<dbReference type="EMBL" id="MEHJ01000002">
    <property type="protein sequence ID" value="OEJ21617.1"/>
    <property type="molecule type" value="Genomic_DNA"/>
</dbReference>
<gene>
    <name evidence="1" type="ORF">AS594_39510</name>
</gene>
<dbReference type="AlphaFoldDB" id="A0A1E5NZ76"/>
<name>A0A1E5NZ76_9ACTN</name>
<keyword evidence="2" id="KW-1185">Reference proteome</keyword>
<sequence length="129" mass="13683">MVVAQWIMPGAPQSHWRAVAAPSSIGCAALAKAALVKGGDDEGLRQTASAGEFSGAEVFDELAGFDILEARYVGYYTFDLSHGRMRRTDLRPTWSSGHVHMCALDPLLLGEHIDGVWGVGVPGGEQVGC</sequence>
<dbReference type="Proteomes" id="UP000095759">
    <property type="component" value="Unassembled WGS sequence"/>
</dbReference>
<evidence type="ECO:0000313" key="1">
    <source>
        <dbReference type="EMBL" id="OEJ21617.1"/>
    </source>
</evidence>
<accession>A0A1E5NZ76</accession>
<proteinExistence type="predicted"/>
<reference evidence="1 2" key="1">
    <citation type="submission" date="2016-08" db="EMBL/GenBank/DDBJ databases">
        <title>Complete genome sequence of Streptomyces agglomeratus strain 6-3-2, a novel anti-MRSA actinomycete isolated from Wuli of Tebit, China.</title>
        <authorList>
            <person name="Chen X."/>
        </authorList>
    </citation>
    <scope>NUCLEOTIDE SEQUENCE [LARGE SCALE GENOMIC DNA]</scope>
    <source>
        <strain evidence="1 2">6-3-2</strain>
    </source>
</reference>
<protein>
    <submittedName>
        <fullName evidence="1">Uncharacterized protein</fullName>
    </submittedName>
</protein>
<comment type="caution">
    <text evidence="1">The sequence shown here is derived from an EMBL/GenBank/DDBJ whole genome shotgun (WGS) entry which is preliminary data.</text>
</comment>